<evidence type="ECO:0000313" key="14">
    <source>
        <dbReference type="Proteomes" id="UP001153069"/>
    </source>
</evidence>
<dbReference type="SUPFAM" id="SSF53187">
    <property type="entry name" value="Zn-dependent exopeptidases"/>
    <property type="match status" value="1"/>
</dbReference>
<keyword evidence="5 11" id="KW-0031">Aminopeptidase</keyword>
<feature type="compositionally biased region" description="Basic and acidic residues" evidence="12">
    <location>
        <begin position="262"/>
        <end position="271"/>
    </location>
</feature>
<organism evidence="13 14">
    <name type="scientific">Seminavis robusta</name>
    <dbReference type="NCBI Taxonomy" id="568900"/>
    <lineage>
        <taxon>Eukaryota</taxon>
        <taxon>Sar</taxon>
        <taxon>Stramenopiles</taxon>
        <taxon>Ochrophyta</taxon>
        <taxon>Bacillariophyta</taxon>
        <taxon>Bacillariophyceae</taxon>
        <taxon>Bacillariophycidae</taxon>
        <taxon>Naviculales</taxon>
        <taxon>Naviculaceae</taxon>
        <taxon>Seminavis</taxon>
    </lineage>
</organism>
<evidence type="ECO:0000256" key="9">
    <source>
        <dbReference type="ARBA" id="ARBA00022833"/>
    </source>
</evidence>
<dbReference type="CDD" id="cd05658">
    <property type="entry name" value="M18_DAP"/>
    <property type="match status" value="1"/>
</dbReference>
<dbReference type="Gene3D" id="2.30.250.10">
    <property type="entry name" value="Aminopeptidase i, Domain 2"/>
    <property type="match status" value="1"/>
</dbReference>
<dbReference type="Gene3D" id="3.40.630.10">
    <property type="entry name" value="Zn peptidases"/>
    <property type="match status" value="1"/>
</dbReference>
<proteinExistence type="inferred from homology"/>
<dbReference type="PRINTS" id="PR00932">
    <property type="entry name" value="AMINO1PTASE"/>
</dbReference>
<evidence type="ECO:0000256" key="5">
    <source>
        <dbReference type="ARBA" id="ARBA00022438"/>
    </source>
</evidence>
<evidence type="ECO:0000256" key="7">
    <source>
        <dbReference type="ARBA" id="ARBA00022723"/>
    </source>
</evidence>
<dbReference type="NCBIfam" id="NF002759">
    <property type="entry name" value="PRK02813.1"/>
    <property type="match status" value="1"/>
</dbReference>
<gene>
    <name evidence="13" type="ORF">SEMRO_1702_G292230.1</name>
</gene>
<dbReference type="OrthoDB" id="9880441at2759"/>
<evidence type="ECO:0000256" key="3">
    <source>
        <dbReference type="ARBA" id="ARBA00008290"/>
    </source>
</evidence>
<dbReference type="Proteomes" id="UP001153069">
    <property type="component" value="Unassembled WGS sequence"/>
</dbReference>
<comment type="catalytic activity">
    <reaction evidence="1">
        <text>Release of an N-terminal aspartate or glutamate from a peptide, with a preference for aspartate.</text>
        <dbReference type="EC" id="3.4.11.21"/>
    </reaction>
</comment>
<dbReference type="GO" id="GO:0004177">
    <property type="term" value="F:aminopeptidase activity"/>
    <property type="evidence" value="ECO:0007669"/>
    <property type="project" value="UniProtKB-KW"/>
</dbReference>
<feature type="region of interest" description="Disordered" evidence="12">
    <location>
        <begin position="241"/>
        <end position="271"/>
    </location>
</feature>
<reference evidence="13" key="1">
    <citation type="submission" date="2020-06" db="EMBL/GenBank/DDBJ databases">
        <authorList>
            <consortium name="Plant Systems Biology data submission"/>
        </authorList>
    </citation>
    <scope>NUCLEOTIDE SEQUENCE</scope>
    <source>
        <strain evidence="13">D6</strain>
    </source>
</reference>
<feature type="compositionally biased region" description="Acidic residues" evidence="12">
    <location>
        <begin position="250"/>
        <end position="261"/>
    </location>
</feature>
<dbReference type="AlphaFoldDB" id="A0A9N8EVR0"/>
<keyword evidence="6 11" id="KW-0645">Protease</keyword>
<keyword evidence="7 11" id="KW-0479">Metal-binding</keyword>
<dbReference type="InterPro" id="IPR001948">
    <property type="entry name" value="Peptidase_M18"/>
</dbReference>
<dbReference type="Pfam" id="PF02127">
    <property type="entry name" value="Peptidase_M18"/>
    <property type="match status" value="1"/>
</dbReference>
<evidence type="ECO:0000313" key="13">
    <source>
        <dbReference type="EMBL" id="CAB9525620.1"/>
    </source>
</evidence>
<dbReference type="GO" id="GO:0008237">
    <property type="term" value="F:metallopeptidase activity"/>
    <property type="evidence" value="ECO:0007669"/>
    <property type="project" value="UniProtKB-KW"/>
</dbReference>
<dbReference type="PROSITE" id="PS51257">
    <property type="entry name" value="PROKAR_LIPOPROTEIN"/>
    <property type="match status" value="1"/>
</dbReference>
<dbReference type="SUPFAM" id="SSF101821">
    <property type="entry name" value="Aminopeptidase/glucanase lid domain"/>
    <property type="match status" value="1"/>
</dbReference>
<dbReference type="EMBL" id="CAICTM010001700">
    <property type="protein sequence ID" value="CAB9525620.1"/>
    <property type="molecule type" value="Genomic_DNA"/>
</dbReference>
<evidence type="ECO:0000256" key="6">
    <source>
        <dbReference type="ARBA" id="ARBA00022670"/>
    </source>
</evidence>
<dbReference type="PANTHER" id="PTHR28570">
    <property type="entry name" value="ASPARTYL AMINOPEPTIDASE"/>
    <property type="match status" value="1"/>
</dbReference>
<protein>
    <recommendedName>
        <fullName evidence="4">aspartyl aminopeptidase</fullName>
        <ecNumber evidence="4">3.4.11.21</ecNumber>
    </recommendedName>
</protein>
<keyword evidence="14" id="KW-1185">Reference proteome</keyword>
<keyword evidence="8 11" id="KW-0378">Hydrolase</keyword>
<evidence type="ECO:0000256" key="2">
    <source>
        <dbReference type="ARBA" id="ARBA00001947"/>
    </source>
</evidence>
<evidence type="ECO:0000256" key="11">
    <source>
        <dbReference type="RuleBase" id="RU004386"/>
    </source>
</evidence>
<name>A0A9N8EVR0_9STRA</name>
<comment type="similarity">
    <text evidence="3 11">Belongs to the peptidase M18 family.</text>
</comment>
<dbReference type="GO" id="GO:0008270">
    <property type="term" value="F:zinc ion binding"/>
    <property type="evidence" value="ECO:0007669"/>
    <property type="project" value="InterPro"/>
</dbReference>
<dbReference type="FunFam" id="2.30.250.10:FF:000001">
    <property type="entry name" value="Aspartyl aminopeptidase 1"/>
    <property type="match status" value="1"/>
</dbReference>
<dbReference type="EC" id="3.4.11.21" evidence="4"/>
<dbReference type="GO" id="GO:0005737">
    <property type="term" value="C:cytoplasm"/>
    <property type="evidence" value="ECO:0007669"/>
    <property type="project" value="UniProtKB-ARBA"/>
</dbReference>
<dbReference type="PANTHER" id="PTHR28570:SF3">
    <property type="entry name" value="ASPARTYL AMINOPEPTIDASE"/>
    <property type="match status" value="1"/>
</dbReference>
<evidence type="ECO:0000256" key="1">
    <source>
        <dbReference type="ARBA" id="ARBA00001335"/>
    </source>
</evidence>
<evidence type="ECO:0000256" key="12">
    <source>
        <dbReference type="SAM" id="MobiDB-lite"/>
    </source>
</evidence>
<sequence length="537" mass="58976">MMIRRNPIQQNILASSSAMMIMMMLWTISCMSTMAYGLAAGAMPPLTSRTADHLPLARKAMDYFDSSPDPFFAVQTSIDLLTAAGFEELPDGVPYRGKVVPGGKYYFTRNKSTLVAFVVGNAVETGKFGFHIIGGHTDSPNLKVKPRSKRGKAGVKQIGVECYGGGLWHTWFDRDLGISGRVMVRSSDGKRMEQKLIRLDRAILRVPNLAIHLLTQEEREAFKVNKEDHLSPILAMEAKKSLTGGNSKSDEDDDEDKDDKDDEKKKDDKDGWSEYQEPLLLQLLAEELGVDVSRIVDFELNLFDVQKAALGGAYSEFIYSARLDNLASCFLAVQALVDHVEEGNVDQDKDISMVVLYDHEEVGSASAVGAASPITGESVRRIAAALNDGSDEDALDSCLRKSFCLSSDQAHAVHPNYAAKHEAAHQPKMNEGMVIKRNSNQRYATTAVTGLLIREVAKRASLPPVQEFIVRQDCGCGSTIGPLISTATGIRAIDMGCPQLSMHSIRETMGVCDLTNGLALFKAFFKHFREVDDSVEQ</sequence>
<evidence type="ECO:0000256" key="8">
    <source>
        <dbReference type="ARBA" id="ARBA00022801"/>
    </source>
</evidence>
<evidence type="ECO:0000256" key="10">
    <source>
        <dbReference type="ARBA" id="ARBA00023049"/>
    </source>
</evidence>
<accession>A0A9N8EVR0</accession>
<dbReference type="InterPro" id="IPR023358">
    <property type="entry name" value="Peptidase_M18_dom2"/>
</dbReference>
<comment type="cofactor">
    <cofactor evidence="2">
        <name>Zn(2+)</name>
        <dbReference type="ChEBI" id="CHEBI:29105"/>
    </cofactor>
</comment>
<evidence type="ECO:0000256" key="4">
    <source>
        <dbReference type="ARBA" id="ARBA00011965"/>
    </source>
</evidence>
<keyword evidence="9 11" id="KW-0862">Zinc</keyword>
<comment type="caution">
    <text evidence="13">The sequence shown here is derived from an EMBL/GenBank/DDBJ whole genome shotgun (WGS) entry which is preliminary data.</text>
</comment>
<dbReference type="GO" id="GO:0006508">
    <property type="term" value="P:proteolysis"/>
    <property type="evidence" value="ECO:0007669"/>
    <property type="project" value="UniProtKB-KW"/>
</dbReference>
<keyword evidence="10 11" id="KW-0482">Metalloprotease</keyword>